<evidence type="ECO:0000256" key="2">
    <source>
        <dbReference type="ARBA" id="ARBA00022723"/>
    </source>
</evidence>
<dbReference type="PROSITE" id="PS51747">
    <property type="entry name" value="CYT_DCMP_DEAMINASES_2"/>
    <property type="match status" value="1"/>
</dbReference>
<dbReference type="Pfam" id="PF04266">
    <property type="entry name" value="ASCH"/>
    <property type="match status" value="1"/>
</dbReference>
<dbReference type="InterPro" id="IPR015947">
    <property type="entry name" value="PUA-like_sf"/>
</dbReference>
<dbReference type="InterPro" id="IPR016193">
    <property type="entry name" value="Cytidine_deaminase-like"/>
</dbReference>
<dbReference type="Proteomes" id="UP000297853">
    <property type="component" value="Unassembled WGS sequence"/>
</dbReference>
<sequence>MLENNERRLVTAAEAIVRSLPDNDTYTVASAAMDTQGNVHTGVNVFHFTGGPCAELVVIAAAAQALAGPLVTIVAVGDRDRGVLAPCGRCRQVLLDLHPDVAVILPLPGGAVTAEPIRDLLPRSYSAPDLASGPRIVYFNPRYYDSIASGQKTVTIRHHDPIQTGSAVLVFDDGDTIRRLNAKIESVESRRFDHLTNDDAHQEDFPDADALRGALRTHYPDLEGHDVVDVASFHLMTA</sequence>
<dbReference type="SMART" id="SM01022">
    <property type="entry name" value="ASCH"/>
    <property type="match status" value="1"/>
</dbReference>
<feature type="domain" description="CMP/dCMP-type deaminase" evidence="5">
    <location>
        <begin position="3"/>
        <end position="128"/>
    </location>
</feature>
<dbReference type="Gene3D" id="3.40.140.10">
    <property type="entry name" value="Cytidine Deaminase, domain 2"/>
    <property type="match status" value="1"/>
</dbReference>
<evidence type="ECO:0000313" key="7">
    <source>
        <dbReference type="Proteomes" id="UP000297853"/>
    </source>
</evidence>
<dbReference type="RefSeq" id="WP_134432481.1">
    <property type="nucleotide sequence ID" value="NZ_SOGQ01000079.1"/>
</dbReference>
<accession>A0ABY2IUS2</accession>
<keyword evidence="7" id="KW-1185">Reference proteome</keyword>
<dbReference type="PROSITE" id="PS00903">
    <property type="entry name" value="CYT_DCMP_DEAMINASES_1"/>
    <property type="match status" value="1"/>
</dbReference>
<dbReference type="InterPro" id="IPR007374">
    <property type="entry name" value="ASCH_domain"/>
</dbReference>
<keyword evidence="3" id="KW-0378">Hydrolase</keyword>
<dbReference type="PANTHER" id="PTHR11644">
    <property type="entry name" value="CYTIDINE DEAMINASE"/>
    <property type="match status" value="1"/>
</dbReference>
<evidence type="ECO:0000259" key="5">
    <source>
        <dbReference type="PROSITE" id="PS51747"/>
    </source>
</evidence>
<dbReference type="InterPro" id="IPR016192">
    <property type="entry name" value="APOBEC/CMP_deaminase_Zn-bd"/>
</dbReference>
<dbReference type="InterPro" id="IPR002125">
    <property type="entry name" value="CMP_dCMP_dom"/>
</dbReference>
<gene>
    <name evidence="6" type="ORF">E3T28_14150</name>
</gene>
<dbReference type="EMBL" id="SOGQ01000079">
    <property type="protein sequence ID" value="TFC95078.1"/>
    <property type="molecule type" value="Genomic_DNA"/>
</dbReference>
<dbReference type="CDD" id="cd01283">
    <property type="entry name" value="cytidine_deaminase"/>
    <property type="match status" value="1"/>
</dbReference>
<comment type="similarity">
    <text evidence="1">Belongs to the cytidine and deoxycytidylate deaminase family.</text>
</comment>
<reference evidence="6 7" key="1">
    <citation type="submission" date="2019-03" db="EMBL/GenBank/DDBJ databases">
        <title>Genomics of glacier-inhabiting Cryobacterium strains.</title>
        <authorList>
            <person name="Liu Q."/>
            <person name="Xin Y.-H."/>
        </authorList>
    </citation>
    <scope>NUCLEOTIDE SEQUENCE [LARGE SCALE GENOMIC DNA]</scope>
    <source>
        <strain evidence="6 7">TMT1-23-1</strain>
    </source>
</reference>
<evidence type="ECO:0000313" key="6">
    <source>
        <dbReference type="EMBL" id="TFC95078.1"/>
    </source>
</evidence>
<evidence type="ECO:0000256" key="4">
    <source>
        <dbReference type="ARBA" id="ARBA00022833"/>
    </source>
</evidence>
<dbReference type="SUPFAM" id="SSF88697">
    <property type="entry name" value="PUA domain-like"/>
    <property type="match status" value="1"/>
</dbReference>
<evidence type="ECO:0000256" key="1">
    <source>
        <dbReference type="ARBA" id="ARBA00006576"/>
    </source>
</evidence>
<comment type="caution">
    <text evidence="6">The sequence shown here is derived from an EMBL/GenBank/DDBJ whole genome shotgun (WGS) entry which is preliminary data.</text>
</comment>
<name>A0ABY2IUS2_9MICO</name>
<dbReference type="PANTHER" id="PTHR11644:SF2">
    <property type="entry name" value="CYTIDINE DEAMINASE"/>
    <property type="match status" value="1"/>
</dbReference>
<proteinExistence type="inferred from homology"/>
<organism evidence="6 7">
    <name type="scientific">Cryobacterium sinapicolor</name>
    <dbReference type="NCBI Taxonomy" id="1259236"/>
    <lineage>
        <taxon>Bacteria</taxon>
        <taxon>Bacillati</taxon>
        <taxon>Actinomycetota</taxon>
        <taxon>Actinomycetes</taxon>
        <taxon>Micrococcales</taxon>
        <taxon>Microbacteriaceae</taxon>
        <taxon>Cryobacterium</taxon>
    </lineage>
</organism>
<protein>
    <submittedName>
        <fullName evidence="6">ASCH domain-containing protein</fullName>
    </submittedName>
</protein>
<keyword evidence="4" id="KW-0862">Zinc</keyword>
<dbReference type="InterPro" id="IPR050202">
    <property type="entry name" value="Cyt/Deoxycyt_deaminase"/>
</dbReference>
<dbReference type="CDD" id="cd06552">
    <property type="entry name" value="ASCH_yqfb_like"/>
    <property type="match status" value="1"/>
</dbReference>
<dbReference type="Gene3D" id="2.30.130.30">
    <property type="entry name" value="Hypothetical protein"/>
    <property type="match status" value="1"/>
</dbReference>
<keyword evidence="2" id="KW-0479">Metal-binding</keyword>
<dbReference type="SUPFAM" id="SSF53927">
    <property type="entry name" value="Cytidine deaminase-like"/>
    <property type="match status" value="1"/>
</dbReference>
<evidence type="ECO:0000256" key="3">
    <source>
        <dbReference type="ARBA" id="ARBA00022801"/>
    </source>
</evidence>